<gene>
    <name evidence="1" type="ORF">PILCRDRAFT_478646</name>
</gene>
<protein>
    <submittedName>
        <fullName evidence="1">Uncharacterized protein</fullName>
    </submittedName>
</protein>
<reference evidence="1 2" key="1">
    <citation type="submission" date="2014-04" db="EMBL/GenBank/DDBJ databases">
        <authorList>
            <consortium name="DOE Joint Genome Institute"/>
            <person name="Kuo A."/>
            <person name="Tarkka M."/>
            <person name="Buscot F."/>
            <person name="Kohler A."/>
            <person name="Nagy L.G."/>
            <person name="Floudas D."/>
            <person name="Copeland A."/>
            <person name="Barry K.W."/>
            <person name="Cichocki N."/>
            <person name="Veneault-Fourrey C."/>
            <person name="LaButti K."/>
            <person name="Lindquist E.A."/>
            <person name="Lipzen A."/>
            <person name="Lundell T."/>
            <person name="Morin E."/>
            <person name="Murat C."/>
            <person name="Sun H."/>
            <person name="Tunlid A."/>
            <person name="Henrissat B."/>
            <person name="Grigoriev I.V."/>
            <person name="Hibbett D.S."/>
            <person name="Martin F."/>
            <person name="Nordberg H.P."/>
            <person name="Cantor M.N."/>
            <person name="Hua S.X."/>
        </authorList>
    </citation>
    <scope>NUCLEOTIDE SEQUENCE [LARGE SCALE GENOMIC DNA]</scope>
    <source>
        <strain evidence="1 2">F 1598</strain>
    </source>
</reference>
<dbReference type="InParanoid" id="A0A0C3B6P5"/>
<evidence type="ECO:0000313" key="2">
    <source>
        <dbReference type="Proteomes" id="UP000054166"/>
    </source>
</evidence>
<dbReference type="EMBL" id="KN832996">
    <property type="protein sequence ID" value="KIM81918.1"/>
    <property type="molecule type" value="Genomic_DNA"/>
</dbReference>
<proteinExistence type="predicted"/>
<name>A0A0C3B6P5_PILCF</name>
<dbReference type="AlphaFoldDB" id="A0A0C3B6P5"/>
<sequence length="146" mass="16248">MSTRASGLCLNPATAPSLDAFDWITSCPQRARRRTSIFISRSAATLSLGLLRLMNYLSICPQWQSQNTSKTDSSKVTIRRTKPVSAPAVNLWPIILQVRSFNVLASCIIFHVIYTIQISRCLADSLALPRSVHFASFGCPTRRLLH</sequence>
<dbReference type="HOGENOM" id="CLU_1778187_0_0_1"/>
<dbReference type="Proteomes" id="UP000054166">
    <property type="component" value="Unassembled WGS sequence"/>
</dbReference>
<keyword evidence="2" id="KW-1185">Reference proteome</keyword>
<organism evidence="1 2">
    <name type="scientific">Piloderma croceum (strain F 1598)</name>
    <dbReference type="NCBI Taxonomy" id="765440"/>
    <lineage>
        <taxon>Eukaryota</taxon>
        <taxon>Fungi</taxon>
        <taxon>Dikarya</taxon>
        <taxon>Basidiomycota</taxon>
        <taxon>Agaricomycotina</taxon>
        <taxon>Agaricomycetes</taxon>
        <taxon>Agaricomycetidae</taxon>
        <taxon>Atheliales</taxon>
        <taxon>Atheliaceae</taxon>
        <taxon>Piloderma</taxon>
    </lineage>
</organism>
<reference evidence="2" key="2">
    <citation type="submission" date="2015-01" db="EMBL/GenBank/DDBJ databases">
        <title>Evolutionary Origins and Diversification of the Mycorrhizal Mutualists.</title>
        <authorList>
            <consortium name="DOE Joint Genome Institute"/>
            <consortium name="Mycorrhizal Genomics Consortium"/>
            <person name="Kohler A."/>
            <person name="Kuo A."/>
            <person name="Nagy L.G."/>
            <person name="Floudas D."/>
            <person name="Copeland A."/>
            <person name="Barry K.W."/>
            <person name="Cichocki N."/>
            <person name="Veneault-Fourrey C."/>
            <person name="LaButti K."/>
            <person name="Lindquist E.A."/>
            <person name="Lipzen A."/>
            <person name="Lundell T."/>
            <person name="Morin E."/>
            <person name="Murat C."/>
            <person name="Riley R."/>
            <person name="Ohm R."/>
            <person name="Sun H."/>
            <person name="Tunlid A."/>
            <person name="Henrissat B."/>
            <person name="Grigoriev I.V."/>
            <person name="Hibbett D.S."/>
            <person name="Martin F."/>
        </authorList>
    </citation>
    <scope>NUCLEOTIDE SEQUENCE [LARGE SCALE GENOMIC DNA]</scope>
    <source>
        <strain evidence="2">F 1598</strain>
    </source>
</reference>
<evidence type="ECO:0000313" key="1">
    <source>
        <dbReference type="EMBL" id="KIM81918.1"/>
    </source>
</evidence>
<accession>A0A0C3B6P5</accession>